<organism evidence="2">
    <name type="scientific">Panicum hallii</name>
    <dbReference type="NCBI Taxonomy" id="206008"/>
    <lineage>
        <taxon>Eukaryota</taxon>
        <taxon>Viridiplantae</taxon>
        <taxon>Streptophyta</taxon>
        <taxon>Embryophyta</taxon>
        <taxon>Tracheophyta</taxon>
        <taxon>Spermatophyta</taxon>
        <taxon>Magnoliopsida</taxon>
        <taxon>Liliopsida</taxon>
        <taxon>Poales</taxon>
        <taxon>Poaceae</taxon>
        <taxon>PACMAD clade</taxon>
        <taxon>Panicoideae</taxon>
        <taxon>Panicodae</taxon>
        <taxon>Paniceae</taxon>
        <taxon>Panicinae</taxon>
        <taxon>Panicum</taxon>
        <taxon>Panicum sect. Panicum</taxon>
    </lineage>
</organism>
<dbReference type="AlphaFoldDB" id="A0A2T8I4N5"/>
<reference evidence="2" key="1">
    <citation type="submission" date="2018-04" db="EMBL/GenBank/DDBJ databases">
        <title>WGS assembly of Panicum hallii.</title>
        <authorList>
            <person name="Lovell J."/>
            <person name="Jenkins J."/>
            <person name="Lowry D."/>
            <person name="Mamidi S."/>
            <person name="Sreedasyam A."/>
            <person name="Weng X."/>
            <person name="Barry K."/>
            <person name="Bonette J."/>
            <person name="Campitelli B."/>
            <person name="Daum C."/>
            <person name="Gordon S."/>
            <person name="Gould B."/>
            <person name="Lipzen A."/>
            <person name="Macqueen A."/>
            <person name="Palacio-Mejia J."/>
            <person name="Plott C."/>
            <person name="Shakirov E."/>
            <person name="Shu S."/>
            <person name="Yoshinaga Y."/>
            <person name="Zane M."/>
            <person name="Rokhsar D."/>
            <person name="Grimwood J."/>
            <person name="Schmutz J."/>
            <person name="Juenger T."/>
        </authorList>
    </citation>
    <scope>NUCLEOTIDE SEQUENCE [LARGE SCALE GENOMIC DNA]</scope>
    <source>
        <strain evidence="2">FIL2</strain>
    </source>
</reference>
<dbReference type="Proteomes" id="UP000243499">
    <property type="component" value="Chromosome 9"/>
</dbReference>
<keyword evidence="1" id="KW-1133">Transmembrane helix</keyword>
<name>A0A2T8I4N5_9POAL</name>
<protein>
    <submittedName>
        <fullName evidence="2">Uncharacterized protein</fullName>
    </submittedName>
</protein>
<accession>A0A2T8I4N5</accession>
<dbReference type="Gramene" id="PVH32632">
    <property type="protein sequence ID" value="PVH32632"/>
    <property type="gene ID" value="PAHAL_9G446800"/>
</dbReference>
<keyword evidence="1" id="KW-0472">Membrane</keyword>
<proteinExistence type="predicted"/>
<feature type="transmembrane region" description="Helical" evidence="1">
    <location>
        <begin position="12"/>
        <end position="36"/>
    </location>
</feature>
<evidence type="ECO:0000256" key="1">
    <source>
        <dbReference type="SAM" id="Phobius"/>
    </source>
</evidence>
<dbReference type="EMBL" id="CM008054">
    <property type="protein sequence ID" value="PVH32632.1"/>
    <property type="molecule type" value="Genomic_DNA"/>
</dbReference>
<sequence length="105" mass="12041">METYDRIASATCYVSSAGTIYFLFGICTLLYCWMFFGHVHFAQGLEFQYDDTLGSYYVVISTLAKELRCHVTCECRSGGKPDLRSGSVVKIIMEYRRCAIRNMFL</sequence>
<keyword evidence="1" id="KW-0812">Transmembrane</keyword>
<evidence type="ECO:0000313" key="2">
    <source>
        <dbReference type="EMBL" id="PVH32632.1"/>
    </source>
</evidence>
<gene>
    <name evidence="2" type="ORF">PAHAL_9G446800</name>
</gene>